<keyword evidence="3" id="KW-1185">Reference proteome</keyword>
<reference evidence="2" key="2">
    <citation type="submission" date="2020-11" db="EMBL/GenBank/DDBJ databases">
        <authorList>
            <person name="McCartney M.A."/>
            <person name="Auch B."/>
            <person name="Kono T."/>
            <person name="Mallez S."/>
            <person name="Becker A."/>
            <person name="Gohl D.M."/>
            <person name="Silverstein K.A.T."/>
            <person name="Koren S."/>
            <person name="Bechman K.B."/>
            <person name="Herman A."/>
            <person name="Abrahante J.E."/>
            <person name="Garbe J."/>
        </authorList>
    </citation>
    <scope>NUCLEOTIDE SEQUENCE</scope>
    <source>
        <strain evidence="2">Duluth1</strain>
        <tissue evidence="2">Whole animal</tissue>
    </source>
</reference>
<gene>
    <name evidence="2" type="ORF">DPMN_007595</name>
</gene>
<accession>A0A9D4RYE2</accession>
<reference evidence="2" key="1">
    <citation type="journal article" date="2019" name="bioRxiv">
        <title>The Genome of the Zebra Mussel, Dreissena polymorpha: A Resource for Invasive Species Research.</title>
        <authorList>
            <person name="McCartney M.A."/>
            <person name="Auch B."/>
            <person name="Kono T."/>
            <person name="Mallez S."/>
            <person name="Zhang Y."/>
            <person name="Obille A."/>
            <person name="Becker A."/>
            <person name="Abrahante J.E."/>
            <person name="Garbe J."/>
            <person name="Badalamenti J.P."/>
            <person name="Herman A."/>
            <person name="Mangelson H."/>
            <person name="Liachko I."/>
            <person name="Sullivan S."/>
            <person name="Sone E.D."/>
            <person name="Koren S."/>
            <person name="Silverstein K.A.T."/>
            <person name="Beckman K.B."/>
            <person name="Gohl D.M."/>
        </authorList>
    </citation>
    <scope>NUCLEOTIDE SEQUENCE</scope>
    <source>
        <strain evidence="2">Duluth1</strain>
        <tissue evidence="2">Whole animal</tissue>
    </source>
</reference>
<evidence type="ECO:0000313" key="3">
    <source>
        <dbReference type="Proteomes" id="UP000828390"/>
    </source>
</evidence>
<sequence>MSLHEYHNGVVDVNNRQTDGRTDGRTDRHTLSTMIGDVTMTDLPSRTRSDVADDVTAWELSARILGNGNDCDVIVPQYVLPLFPSKNVSAQSFADVSMTSTVENSFIALLVYDGDSICELQKNTSDDIDVSMTTLTRLLQHKRVL</sequence>
<dbReference type="Proteomes" id="UP000828390">
    <property type="component" value="Unassembled WGS sequence"/>
</dbReference>
<organism evidence="2 3">
    <name type="scientific">Dreissena polymorpha</name>
    <name type="common">Zebra mussel</name>
    <name type="synonym">Mytilus polymorpha</name>
    <dbReference type="NCBI Taxonomy" id="45954"/>
    <lineage>
        <taxon>Eukaryota</taxon>
        <taxon>Metazoa</taxon>
        <taxon>Spiralia</taxon>
        <taxon>Lophotrochozoa</taxon>
        <taxon>Mollusca</taxon>
        <taxon>Bivalvia</taxon>
        <taxon>Autobranchia</taxon>
        <taxon>Heteroconchia</taxon>
        <taxon>Euheterodonta</taxon>
        <taxon>Imparidentia</taxon>
        <taxon>Neoheterodontei</taxon>
        <taxon>Myida</taxon>
        <taxon>Dreissenoidea</taxon>
        <taxon>Dreissenidae</taxon>
        <taxon>Dreissena</taxon>
    </lineage>
</organism>
<protein>
    <submittedName>
        <fullName evidence="2">Uncharacterized protein</fullName>
    </submittedName>
</protein>
<evidence type="ECO:0000256" key="1">
    <source>
        <dbReference type="SAM" id="MobiDB-lite"/>
    </source>
</evidence>
<evidence type="ECO:0000313" key="2">
    <source>
        <dbReference type="EMBL" id="KAH3883635.1"/>
    </source>
</evidence>
<dbReference type="AlphaFoldDB" id="A0A9D4RYE2"/>
<proteinExistence type="predicted"/>
<name>A0A9D4RYE2_DREPO</name>
<dbReference type="EMBL" id="JAIWYP010000001">
    <property type="protein sequence ID" value="KAH3883635.1"/>
    <property type="molecule type" value="Genomic_DNA"/>
</dbReference>
<feature type="region of interest" description="Disordered" evidence="1">
    <location>
        <begin position="1"/>
        <end position="26"/>
    </location>
</feature>
<comment type="caution">
    <text evidence="2">The sequence shown here is derived from an EMBL/GenBank/DDBJ whole genome shotgun (WGS) entry which is preliminary data.</text>
</comment>